<evidence type="ECO:0000256" key="5">
    <source>
        <dbReference type="ARBA" id="ARBA00030406"/>
    </source>
</evidence>
<dbReference type="InParanoid" id="A0A1C7NPH7"/>
<accession>A0A1C7NPH7</accession>
<comment type="pathway">
    <text evidence="1">Sulfur metabolism; glutathione biosynthesis; glutathione from L-cysteine and L-glutamate: step 1/2.</text>
</comment>
<dbReference type="STRING" id="101091.A0A1C7NPH7"/>
<evidence type="ECO:0000259" key="9">
    <source>
        <dbReference type="Pfam" id="PF00248"/>
    </source>
</evidence>
<comment type="caution">
    <text evidence="10">The sequence shown here is derived from an EMBL/GenBank/DDBJ whole genome shotgun (WGS) entry which is preliminary data.</text>
</comment>
<dbReference type="UniPathway" id="UPA00142">
    <property type="reaction ID" value="UER00209"/>
</dbReference>
<feature type="domain" description="NADP-dependent oxidoreductase" evidence="9">
    <location>
        <begin position="86"/>
        <end position="215"/>
    </location>
</feature>
<dbReference type="SUPFAM" id="SSF51430">
    <property type="entry name" value="NAD(P)-linked oxidoreductase"/>
    <property type="match status" value="1"/>
</dbReference>
<evidence type="ECO:0000256" key="8">
    <source>
        <dbReference type="ARBA" id="ARBA00032926"/>
    </source>
</evidence>
<evidence type="ECO:0000256" key="2">
    <source>
        <dbReference type="ARBA" id="ARBA00008612"/>
    </source>
</evidence>
<evidence type="ECO:0000313" key="11">
    <source>
        <dbReference type="Proteomes" id="UP000093000"/>
    </source>
</evidence>
<dbReference type="Proteomes" id="UP000093000">
    <property type="component" value="Unassembled WGS sequence"/>
</dbReference>
<evidence type="ECO:0000256" key="4">
    <source>
        <dbReference type="ARBA" id="ARBA00022684"/>
    </source>
</evidence>
<evidence type="ECO:0000256" key="6">
    <source>
        <dbReference type="ARBA" id="ARBA00031154"/>
    </source>
</evidence>
<dbReference type="GO" id="GO:0030234">
    <property type="term" value="F:enzyme regulator activity"/>
    <property type="evidence" value="ECO:0007669"/>
    <property type="project" value="TreeGrafter"/>
</dbReference>
<dbReference type="InterPro" id="IPR036812">
    <property type="entry name" value="NAD(P)_OxRdtase_dom_sf"/>
</dbReference>
<gene>
    <name evidence="10" type="primary">Gclm</name>
    <name evidence="10" type="ORF">A0J61_01607</name>
</gene>
<dbReference type="InterPro" id="IPR032963">
    <property type="entry name" value="Gclm"/>
</dbReference>
<dbReference type="GO" id="GO:0035226">
    <property type="term" value="F:glutamate-cysteine ligase catalytic subunit binding"/>
    <property type="evidence" value="ECO:0007669"/>
    <property type="project" value="InterPro"/>
</dbReference>
<sequence>MPSPHFTNQISMPDFEQLVLYTGNVMRTTTTANNAWNQKSNTELMQAIQDTLQTSLFGSDKPSFRYYTETKLLEVPDLRMSSRIHPDDREDIEVTAKLFFLDRCDEYQISNIDKAIHHLQQLLDVQSIDTFVVSFDQQQDASAVKKAWKDLEAYHHRGVISKLGLSDFDIRALEAFLKNPECQVKPSIDQVHFNQCSELPRDLVEFGKQNGVEITFNGDTTDILTTESLTKLLKNNIALNETTQVKPRWVLKYNVFYKSRSIVADKG</sequence>
<proteinExistence type="inferred from homology"/>
<dbReference type="EMBL" id="LUGH01000053">
    <property type="protein sequence ID" value="OBZ90346.1"/>
    <property type="molecule type" value="Genomic_DNA"/>
</dbReference>
<protein>
    <recommendedName>
        <fullName evidence="7">GCS light chain</fullName>
    </recommendedName>
    <alternativeName>
        <fullName evidence="5">Gamma-ECS regulatory subunit</fullName>
    </alternativeName>
    <alternativeName>
        <fullName evidence="8">Gamma-glutamylcysteine synthetase regulatory subunit</fullName>
    </alternativeName>
    <alternativeName>
        <fullName evidence="6">Glutamate--cysteine ligase modifier subunit</fullName>
    </alternativeName>
</protein>
<dbReference type="AlphaFoldDB" id="A0A1C7NPH7"/>
<dbReference type="Gene3D" id="3.20.20.100">
    <property type="entry name" value="NADP-dependent oxidoreductase domain"/>
    <property type="match status" value="1"/>
</dbReference>
<dbReference type="PANTHER" id="PTHR13295">
    <property type="entry name" value="GLUTAMATE CYSTEINE LIGASE REGULATORY SUBUNIT"/>
    <property type="match status" value="1"/>
</dbReference>
<comment type="subunit">
    <text evidence="3">Heterodimer of a catalytic heavy chain and a regulatory light chain.</text>
</comment>
<keyword evidence="4" id="KW-0317">Glutathione biosynthesis</keyword>
<evidence type="ECO:0000256" key="7">
    <source>
        <dbReference type="ARBA" id="ARBA00031732"/>
    </source>
</evidence>
<dbReference type="GO" id="GO:0006750">
    <property type="term" value="P:glutathione biosynthetic process"/>
    <property type="evidence" value="ECO:0007669"/>
    <property type="project" value="UniProtKB-UniPathway"/>
</dbReference>
<evidence type="ECO:0000313" key="10">
    <source>
        <dbReference type="EMBL" id="OBZ90346.1"/>
    </source>
</evidence>
<evidence type="ECO:0000256" key="3">
    <source>
        <dbReference type="ARBA" id="ARBA00011532"/>
    </source>
</evidence>
<keyword evidence="10" id="KW-0436">Ligase</keyword>
<organism evidence="10 11">
    <name type="scientific">Choanephora cucurbitarum</name>
    <dbReference type="NCBI Taxonomy" id="101091"/>
    <lineage>
        <taxon>Eukaryota</taxon>
        <taxon>Fungi</taxon>
        <taxon>Fungi incertae sedis</taxon>
        <taxon>Mucoromycota</taxon>
        <taxon>Mucoromycotina</taxon>
        <taxon>Mucoromycetes</taxon>
        <taxon>Mucorales</taxon>
        <taxon>Mucorineae</taxon>
        <taxon>Choanephoraceae</taxon>
        <taxon>Choanephoroideae</taxon>
        <taxon>Choanephora</taxon>
    </lineage>
</organism>
<reference evidence="10 11" key="1">
    <citation type="submission" date="2016-03" db="EMBL/GenBank/DDBJ databases">
        <title>Choanephora cucurbitarum.</title>
        <authorList>
            <person name="Min B."/>
            <person name="Park H."/>
            <person name="Park J.-H."/>
            <person name="Shin H.-D."/>
            <person name="Choi I.-G."/>
        </authorList>
    </citation>
    <scope>NUCLEOTIDE SEQUENCE [LARGE SCALE GENOMIC DNA]</scope>
    <source>
        <strain evidence="10 11">KUS-F28377</strain>
    </source>
</reference>
<dbReference type="GO" id="GO:0016874">
    <property type="term" value="F:ligase activity"/>
    <property type="evidence" value="ECO:0007669"/>
    <property type="project" value="UniProtKB-KW"/>
</dbReference>
<dbReference type="Pfam" id="PF00248">
    <property type="entry name" value="Aldo_ket_red"/>
    <property type="match status" value="1"/>
</dbReference>
<comment type="similarity">
    <text evidence="2">Belongs to the aldo/keto reductase family. Glutamate--cysteine ligase light chain subfamily.</text>
</comment>
<evidence type="ECO:0000256" key="1">
    <source>
        <dbReference type="ARBA" id="ARBA00005006"/>
    </source>
</evidence>
<dbReference type="GO" id="GO:0017109">
    <property type="term" value="C:glutamate-cysteine ligase complex"/>
    <property type="evidence" value="ECO:0007669"/>
    <property type="project" value="TreeGrafter"/>
</dbReference>
<keyword evidence="11" id="KW-1185">Reference proteome</keyword>
<dbReference type="OrthoDB" id="5596051at2759"/>
<dbReference type="InterPro" id="IPR023210">
    <property type="entry name" value="NADP_OxRdtase_dom"/>
</dbReference>
<name>A0A1C7NPH7_9FUNG</name>
<dbReference type="PANTHER" id="PTHR13295:SF4">
    <property type="entry name" value="GLUTAMATE--CYSTEINE LIGASE REGULATORY SUBUNIT"/>
    <property type="match status" value="1"/>
</dbReference>